<accession>A0A6P8PRY3</accession>
<dbReference type="InParanoid" id="A0A6P8PRY3"/>
<feature type="domain" description="Fibronectin type-III" evidence="24">
    <location>
        <begin position="549"/>
        <end position="632"/>
    </location>
</feature>
<feature type="domain" description="Tyrosine specific protein phosphatases" evidence="23">
    <location>
        <begin position="2491"/>
        <end position="2564"/>
    </location>
</feature>
<feature type="domain" description="Fibronectin type-III" evidence="24">
    <location>
        <begin position="109"/>
        <end position="198"/>
    </location>
</feature>
<keyword evidence="9" id="KW-0378">Hydrolase</keyword>
<evidence type="ECO:0000256" key="12">
    <source>
        <dbReference type="ARBA" id="ARBA00022989"/>
    </source>
</evidence>
<dbReference type="RefSeq" id="XP_033784675.1">
    <property type="nucleotide sequence ID" value="XM_033928784.1"/>
</dbReference>
<dbReference type="PANTHER" id="PTHR46957:SF5">
    <property type="entry name" value="PROTEIN-TYROSINE-PHOSPHATASE"/>
    <property type="match status" value="1"/>
</dbReference>
<dbReference type="InterPro" id="IPR003595">
    <property type="entry name" value="Tyr_Pase_cat"/>
</dbReference>
<gene>
    <name evidence="26" type="primary">LOC117352352</name>
</gene>
<evidence type="ECO:0000256" key="14">
    <source>
        <dbReference type="ARBA" id="ARBA00023180"/>
    </source>
</evidence>
<keyword evidence="6 20" id="KW-0812">Transmembrane</keyword>
<evidence type="ECO:0000256" key="18">
    <source>
        <dbReference type="ARBA" id="ARBA00071459"/>
    </source>
</evidence>
<feature type="domain" description="Tyrosine-protein phosphatase" evidence="22">
    <location>
        <begin position="2316"/>
        <end position="2573"/>
    </location>
</feature>
<dbReference type="PRINTS" id="PR00700">
    <property type="entry name" value="PRTYPHPHTASE"/>
</dbReference>
<feature type="domain" description="Fibronectin type-III" evidence="24">
    <location>
        <begin position="1630"/>
        <end position="1717"/>
    </location>
</feature>
<dbReference type="SUPFAM" id="SSF49265">
    <property type="entry name" value="Fibronectin type III"/>
    <property type="match status" value="13"/>
</dbReference>
<evidence type="ECO:0000256" key="2">
    <source>
        <dbReference type="ARBA" id="ARBA00004282"/>
    </source>
</evidence>
<dbReference type="PROSITE" id="PS50056">
    <property type="entry name" value="TYR_PHOSPHATASE_2"/>
    <property type="match status" value="1"/>
</dbReference>
<feature type="domain" description="Fibronectin type-III" evidence="24">
    <location>
        <begin position="807"/>
        <end position="894"/>
    </location>
</feature>
<evidence type="ECO:0000256" key="10">
    <source>
        <dbReference type="ARBA" id="ARBA00022912"/>
    </source>
</evidence>
<evidence type="ECO:0000313" key="25">
    <source>
        <dbReference type="Proteomes" id="UP000515159"/>
    </source>
</evidence>
<dbReference type="SMART" id="SM00404">
    <property type="entry name" value="PTPc_motif"/>
    <property type="match status" value="1"/>
</dbReference>
<feature type="domain" description="Fibronectin type-III" evidence="24">
    <location>
        <begin position="2066"/>
        <end position="2153"/>
    </location>
</feature>
<keyword evidence="15" id="KW-0966">Cell projection</keyword>
<dbReference type="GO" id="GO:0070161">
    <property type="term" value="C:anchoring junction"/>
    <property type="evidence" value="ECO:0007669"/>
    <property type="project" value="UniProtKB-SubCell"/>
</dbReference>
<feature type="domain" description="Fibronectin type-III" evidence="24">
    <location>
        <begin position="1804"/>
        <end position="1891"/>
    </location>
</feature>
<dbReference type="GO" id="GO:0032587">
    <property type="term" value="C:ruffle membrane"/>
    <property type="evidence" value="ECO:0007669"/>
    <property type="project" value="UniProtKB-SubCell"/>
</dbReference>
<evidence type="ECO:0000256" key="15">
    <source>
        <dbReference type="ARBA" id="ARBA00023273"/>
    </source>
</evidence>
<dbReference type="FunFam" id="2.60.40.10:FF:000362">
    <property type="entry name" value="Receptor-type tyrosine-protein phosphatase eta"/>
    <property type="match status" value="1"/>
</dbReference>
<keyword evidence="10" id="KW-0904">Protein phosphatase</keyword>
<keyword evidence="8" id="KW-0677">Repeat</keyword>
<evidence type="ECO:0000256" key="11">
    <source>
        <dbReference type="ARBA" id="ARBA00022949"/>
    </source>
</evidence>
<dbReference type="InterPro" id="IPR000242">
    <property type="entry name" value="PTP_cat"/>
</dbReference>
<dbReference type="InterPro" id="IPR029021">
    <property type="entry name" value="Prot-tyrosine_phosphatase-like"/>
</dbReference>
<feature type="transmembrane region" description="Helical" evidence="20">
    <location>
        <begin position="2245"/>
        <end position="2270"/>
    </location>
</feature>
<feature type="domain" description="Fibronectin type-III" evidence="24">
    <location>
        <begin position="1546"/>
        <end position="1629"/>
    </location>
</feature>
<dbReference type="InterPro" id="IPR016130">
    <property type="entry name" value="Tyr_Pase_AS"/>
</dbReference>
<dbReference type="InterPro" id="IPR003961">
    <property type="entry name" value="FN3_dom"/>
</dbReference>
<evidence type="ECO:0000256" key="17">
    <source>
        <dbReference type="ARBA" id="ARBA00051722"/>
    </source>
</evidence>
<proteinExistence type="inferred from homology"/>
<feature type="domain" description="Fibronectin type-III" evidence="24">
    <location>
        <begin position="1198"/>
        <end position="1281"/>
    </location>
</feature>
<dbReference type="InterPro" id="IPR036116">
    <property type="entry name" value="FN3_sf"/>
</dbReference>
<evidence type="ECO:0000256" key="7">
    <source>
        <dbReference type="ARBA" id="ARBA00022729"/>
    </source>
</evidence>
<keyword evidence="5" id="KW-1003">Cell membrane</keyword>
<dbReference type="KEGG" id="gsh:117352352"/>
<evidence type="ECO:0000256" key="16">
    <source>
        <dbReference type="ARBA" id="ARBA00025789"/>
    </source>
</evidence>
<keyword evidence="14" id="KW-0325">Glycoprotein</keyword>
<dbReference type="Gene3D" id="2.60.40.10">
    <property type="entry name" value="Immunoglobulins"/>
    <property type="match status" value="22"/>
</dbReference>
<dbReference type="PROSITE" id="PS00383">
    <property type="entry name" value="TYR_PHOSPHATASE_1"/>
    <property type="match status" value="1"/>
</dbReference>
<evidence type="ECO:0000256" key="13">
    <source>
        <dbReference type="ARBA" id="ARBA00023136"/>
    </source>
</evidence>
<dbReference type="Pfam" id="PF00041">
    <property type="entry name" value="fn3"/>
    <property type="match status" value="22"/>
</dbReference>
<keyword evidence="25" id="KW-1185">Reference proteome</keyword>
<feature type="domain" description="Fibronectin type-III" evidence="24">
    <location>
        <begin position="981"/>
        <end position="1068"/>
    </location>
</feature>
<evidence type="ECO:0000256" key="3">
    <source>
        <dbReference type="ARBA" id="ARBA00004632"/>
    </source>
</evidence>
<dbReference type="PROSITE" id="PS50055">
    <property type="entry name" value="TYR_PHOSPHATASE_PTP"/>
    <property type="match status" value="1"/>
</dbReference>
<evidence type="ECO:0000256" key="20">
    <source>
        <dbReference type="SAM" id="Phobius"/>
    </source>
</evidence>
<feature type="chain" id="PRO_5028395017" description="Receptor-type tyrosine-protein phosphatase eta" evidence="21">
    <location>
        <begin position="29"/>
        <end position="2610"/>
    </location>
</feature>
<keyword evidence="13 20" id="KW-0472">Membrane</keyword>
<evidence type="ECO:0000256" key="19">
    <source>
        <dbReference type="ARBA" id="ARBA00081746"/>
    </source>
</evidence>
<evidence type="ECO:0000256" key="21">
    <source>
        <dbReference type="SAM" id="SignalP"/>
    </source>
</evidence>
<dbReference type="OrthoDB" id="10253954at2759"/>
<sequence length="2610" mass="288893">MERTGMRTGRLAVSLWLLGFFVWKGTSTCKSTGSLECPEINVTTTLSDVTITGMSGNFSVNVTYINNTVVPVSVEDHTITNLLPDTQYVLVFWDSNVICCKNVTTTPSKPGPLKLVEVETNSMTLNWTEPENMSRGEYSFNITYEPPSGPSLHLNNTGTSVNLTGLTAGTNYTVMVVTIGALGYHSLPESKSFYTKPEKIPTGNITVIAPNISTNSLQVSWTKPSGNVEYYVIDLQGAVNFTQNSTSVTFTNLLPDRNYSITITTVSGDHRQRSDLVFCATYPSKPGTLNLVEVGTNNMFLNWSEPENMSRGEYYFNITYKPSSGYSLHRNDTSVNLTGLTAGTKFTVTVVTIGAFGYQSLPESKSFYTKPEKIPTSNITVIAPNISTNSLQVSWTKPSGNVEYYVIDLQGAVNFTQNSTSVTFTNLLPDRNYSITITTVSGDHRQRSDLVFCATYPSKPGTLNLVEVGTNNMFLNWSEPENMSRGEYYFNITYKPSSGYSLHRNDTSVNLTGLTAGTKFTVTVVTIGAFGYQSLPESKSFYTKPEKIPTSNITVIAPNISTNSLQVSWTKPSGNVEYYVIDLQGAVNFTQNSTSVTFTNLLPDRNYSITITTVSGDHRQRSDLVFCATYPSKPGTLNLVEVGTNSMLLNWSEPENMSRGEYYFNITYKPSSGYSLHRNDTSVNLTGLTAGTKFTVTVVTIGAFGYQSLPESKSFYTKPEKIPTGNITVIAPNISTNSLQVSWTKPPGNVEYYVIDLQGAVNFTQNSTSVKFTNLLPDRNYSITITTVSGDHRQRSDLVFCATYPSKPGTLNLIEVGTNNMFLNWNEPENMSRGEYYFNITYKPSSGYSLHRNDTSVNLTGLTAGTKYTVTVVTIGTLGYQSLPESKSFYTKPEKIPTGNITVIAPNISTNSLQVSWTKPPGNVEYYVIDLQGAVNFTQNSTSVTFTNLLPDRNYSITITTVSGDHRQRSDLVFCATYPSKPGTLNLVEVGTNNMFLNWSEPENMSRGEYYFNITYKPSSGYSLHRNDTSVNLTGLTAGTKFTVTVVTIGAFGYQSLLESKSFYTKPEKIPTGNITVIAPNISTNSLQVSWTKPPGNVEYYVIDLQGAVNFTQNSTSPKDRNFRALTEAGGTFIDSISQIGPGVPPCQSDFRMSAMNLDGGSLTAGTKFTVTVVTIGALDIRVYFESKSFYTKPEKIPTGNITVIAPNISTNSLQVSWTKPPGNVEYYVIDLQGAVNFTQNSTSVTFTNLLPDRNYSITITTVSGDHRQRSDLVFCATYPSKPGTLNLVEVGTNNMFLNWSEPENMSRGEYYFNITYKPSSGYSLHRNDTSVNLTGLTAGTKFTVTVVTIGAFGYQSLLESKSFYTKPEKIPTGNITVIAPNISTNSLQVSWTKPPGNVEYYVIDLQGAVNFTQNSTSVTFTNLLPDRNYSITITTVSGDHRQRSDLVFCATYPSKPGTLNLVEVGTNNMFLNWSEPENMSRGEYYFNITYKPSSGYSLHRNDTSVNLTGLTAGTKFTVTVVTIGAFGYQSLLESKSFYTKPEKIPTGNITVIARNISTNSLQVSWTKPPGNVEYYVIDLQGAVNFTQNSTSVTFTNLLPDRNYSITITTVSGDHRQRSDLVFCATYPSKPGTLNLIEVGTNNMFLNWNEPENMSRGEYYFNITYKPSSGYSLHRNDTSVNLTGLTAGTKYTVTVVTIGTLGFQSLPKSKSFYTKPEKIPTGNITVIAPNISTNSLQVSWTKPPGNVEYYVIDLQGAVNFTQNSTSVTFTNLLPDRNYSITITTVSGDHRQRSDLVFCATYPSKPGTLNLVEVGTNNMFLNWSEPENMSRGEYYFNITYKPSSGYSLHRNDTSVNLTGLTAGTKHTVTVVTIGALGYQSLPESKSFYTKPEKIPTGNITVIAPNISTNSLQVSWTKPPGNVEYYVIDLQGAVNFTQNSTSVTFTNLLPDRNYSITITTVSGDHRQRSDLVFCATYPSKPGTLNLIEVGTNNMFLNWNEPENMSRGEYYFNITYKPSSGYSLHRNDTSVNLTGLTAGTKYTVTVVTIGALGYQSLPESNSFYTKPKKPRNLQLFKVTNNSVVLKWDQPDEYSSTYTYRVEKNGDASSNTTSKNEMVTVEQLTPGQNYSFSVFTRAEDGTEGANAFQSVCTDADSVSDLSCFIETGKPALTVWWKCPLGINRGFKILIKSNEWRNETEASACTSNNQTLPLVNLKYSTSYTINVTTLSCGKGSLSVQRANCWTPDSMGAIAGATVVSLLGAAVVLIAAGLLIRRKRREQRKNDMFSFTPVKTAKSKLVQVAEFESHFKKQNVNTCYGFCEEYESLKPVGITQLKYAADIPENKGKNRYIDILPYDISRVKLPVGSQETDDYINANYIPGYNSKKEFIAAQGPLPNTVPDFWRMVWEKNVFVIVMLTKCIEQGKSKCNEYWPTKESRMYGNIFVAITSEIILPDWTIRDFSVKNRRVNDTRPVRQFHFTAWPDHGVPETSDILINFRCLVREHIKHCPSNSPILVHCSAGVGRTGTFIAIDHMIYQIELENSVDVLGIVHDLRMHRALMVQTESQYIFLNQCALDIIKARSEPKSTLVYENTDAMGIYEDAIPNLTAANGYSL</sequence>
<feature type="domain" description="Fibronectin type-III" evidence="24">
    <location>
        <begin position="897"/>
        <end position="980"/>
    </location>
</feature>
<evidence type="ECO:0000256" key="5">
    <source>
        <dbReference type="ARBA" id="ARBA00022475"/>
    </source>
</evidence>
<dbReference type="Proteomes" id="UP000515159">
    <property type="component" value="Chromosome 19"/>
</dbReference>
<feature type="domain" description="Fibronectin type-III" evidence="24">
    <location>
        <begin position="201"/>
        <end position="284"/>
    </location>
</feature>
<name>A0A6P8PRY3_GEOSA</name>
<dbReference type="SUPFAM" id="SSF52799">
    <property type="entry name" value="(Phosphotyrosine protein) phosphatases II"/>
    <property type="match status" value="1"/>
</dbReference>
<keyword evidence="7 21" id="KW-0732">Signal</keyword>
<dbReference type="SMART" id="SM00060">
    <property type="entry name" value="FN3"/>
    <property type="match status" value="24"/>
</dbReference>
<keyword evidence="12 20" id="KW-1133">Transmembrane helix</keyword>
<evidence type="ECO:0000313" key="26">
    <source>
        <dbReference type="RefSeq" id="XP_033784675.1"/>
    </source>
</evidence>
<evidence type="ECO:0000256" key="6">
    <source>
        <dbReference type="ARBA" id="ARBA00022692"/>
    </source>
</evidence>
<dbReference type="GO" id="GO:0043235">
    <property type="term" value="C:receptor complex"/>
    <property type="evidence" value="ECO:0007669"/>
    <property type="project" value="TreeGrafter"/>
</dbReference>
<feature type="domain" description="Fibronectin type-III" evidence="24">
    <location>
        <begin position="1720"/>
        <end position="1803"/>
    </location>
</feature>
<feature type="domain" description="Fibronectin type-III" evidence="24">
    <location>
        <begin position="1978"/>
        <end position="2065"/>
    </location>
</feature>
<dbReference type="GeneID" id="117352352"/>
<evidence type="ECO:0000256" key="9">
    <source>
        <dbReference type="ARBA" id="ARBA00022801"/>
    </source>
</evidence>
<dbReference type="FunFam" id="3.90.190.10:FF:000009">
    <property type="entry name" value="Receptor-type tyrosine-protein phosphatase beta"/>
    <property type="match status" value="1"/>
</dbReference>
<evidence type="ECO:0000259" key="23">
    <source>
        <dbReference type="PROSITE" id="PS50056"/>
    </source>
</evidence>
<reference evidence="26" key="1">
    <citation type="submission" date="2025-08" db="UniProtKB">
        <authorList>
            <consortium name="RefSeq"/>
        </authorList>
    </citation>
    <scope>IDENTIFICATION</scope>
</reference>
<feature type="domain" description="Fibronectin type-III" evidence="24">
    <location>
        <begin position="285"/>
        <end position="372"/>
    </location>
</feature>
<feature type="domain" description="Fibronectin type-III" evidence="24">
    <location>
        <begin position="1282"/>
        <end position="1369"/>
    </location>
</feature>
<dbReference type="PANTHER" id="PTHR46957">
    <property type="entry name" value="CYTOKINE RECEPTOR"/>
    <property type="match status" value="1"/>
</dbReference>
<feature type="domain" description="Fibronectin type-III" evidence="24">
    <location>
        <begin position="375"/>
        <end position="458"/>
    </location>
</feature>
<dbReference type="GO" id="GO:0004725">
    <property type="term" value="F:protein tyrosine phosphatase activity"/>
    <property type="evidence" value="ECO:0007669"/>
    <property type="project" value="UniProtKB-EC"/>
</dbReference>
<evidence type="ECO:0000259" key="24">
    <source>
        <dbReference type="PROSITE" id="PS50853"/>
    </source>
</evidence>
<feature type="domain" description="Fibronectin type-III" evidence="24">
    <location>
        <begin position="459"/>
        <end position="546"/>
    </location>
</feature>
<dbReference type="CDD" id="cd00063">
    <property type="entry name" value="FN3"/>
    <property type="match status" value="22"/>
</dbReference>
<comment type="subcellular location">
    <subcellularLocation>
        <location evidence="2">Cell junction</location>
    </subcellularLocation>
    <subcellularLocation>
        <location evidence="1">Cell membrane</location>
        <topology evidence="1">Single-pass type I membrane protein</topology>
    </subcellularLocation>
    <subcellularLocation>
        <location evidence="3">Cell projection</location>
        <location evidence="3">Ruffle membrane</location>
    </subcellularLocation>
</comment>
<feature type="domain" description="Fibronectin type-III" evidence="24">
    <location>
        <begin position="1456"/>
        <end position="1543"/>
    </location>
</feature>
<keyword evidence="11" id="KW-0965">Cell junction</keyword>
<feature type="signal peptide" evidence="21">
    <location>
        <begin position="1"/>
        <end position="28"/>
    </location>
</feature>
<dbReference type="Pfam" id="PF00102">
    <property type="entry name" value="Y_phosphatase"/>
    <property type="match status" value="1"/>
</dbReference>
<dbReference type="InterPro" id="IPR050713">
    <property type="entry name" value="RTP_Phos/Ushers"/>
</dbReference>
<feature type="domain" description="Fibronectin type-III" evidence="24">
    <location>
        <begin position="1372"/>
        <end position="1455"/>
    </location>
</feature>
<dbReference type="InterPro" id="IPR000387">
    <property type="entry name" value="Tyr_Pase_dom"/>
</dbReference>
<dbReference type="EC" id="3.1.3.48" evidence="4"/>
<comment type="similarity">
    <text evidence="16">Belongs to the protein-tyrosine phosphatase family. Receptor class 3 subfamily.</text>
</comment>
<dbReference type="SMART" id="SM00194">
    <property type="entry name" value="PTPc"/>
    <property type="match status" value="1"/>
</dbReference>
<evidence type="ECO:0000259" key="22">
    <source>
        <dbReference type="PROSITE" id="PS50055"/>
    </source>
</evidence>
<feature type="domain" description="Fibronectin type-III" evidence="24">
    <location>
        <begin position="1894"/>
        <end position="1977"/>
    </location>
</feature>
<dbReference type="PROSITE" id="PS50853">
    <property type="entry name" value="FN3"/>
    <property type="match status" value="22"/>
</dbReference>
<evidence type="ECO:0000256" key="4">
    <source>
        <dbReference type="ARBA" id="ARBA00013064"/>
    </source>
</evidence>
<dbReference type="InterPro" id="IPR013783">
    <property type="entry name" value="Ig-like_fold"/>
</dbReference>
<evidence type="ECO:0000256" key="1">
    <source>
        <dbReference type="ARBA" id="ARBA00004251"/>
    </source>
</evidence>
<dbReference type="Gene3D" id="3.90.190.10">
    <property type="entry name" value="Protein tyrosine phosphatase superfamily"/>
    <property type="match status" value="1"/>
</dbReference>
<protein>
    <recommendedName>
        <fullName evidence="18">Receptor-type tyrosine-protein phosphatase eta</fullName>
        <ecNumber evidence="4">3.1.3.48</ecNumber>
    </recommendedName>
    <alternativeName>
        <fullName evidence="19">Protein-tyrosine phosphatase receptor type J</fullName>
    </alternativeName>
</protein>
<comment type="catalytic activity">
    <reaction evidence="17">
        <text>O-phospho-L-tyrosyl-[protein] + H2O = L-tyrosyl-[protein] + phosphate</text>
        <dbReference type="Rhea" id="RHEA:10684"/>
        <dbReference type="Rhea" id="RHEA-COMP:10136"/>
        <dbReference type="Rhea" id="RHEA-COMP:20101"/>
        <dbReference type="ChEBI" id="CHEBI:15377"/>
        <dbReference type="ChEBI" id="CHEBI:43474"/>
        <dbReference type="ChEBI" id="CHEBI:46858"/>
        <dbReference type="ChEBI" id="CHEBI:61978"/>
        <dbReference type="EC" id="3.1.3.48"/>
    </reaction>
</comment>
<evidence type="ECO:0000256" key="8">
    <source>
        <dbReference type="ARBA" id="ARBA00022737"/>
    </source>
</evidence>
<organism evidence="25 26">
    <name type="scientific">Geotrypetes seraphini</name>
    <name type="common">Gaboon caecilian</name>
    <name type="synonym">Caecilia seraphini</name>
    <dbReference type="NCBI Taxonomy" id="260995"/>
    <lineage>
        <taxon>Eukaryota</taxon>
        <taxon>Metazoa</taxon>
        <taxon>Chordata</taxon>
        <taxon>Craniata</taxon>
        <taxon>Vertebrata</taxon>
        <taxon>Euteleostomi</taxon>
        <taxon>Amphibia</taxon>
        <taxon>Gymnophiona</taxon>
        <taxon>Geotrypetes</taxon>
    </lineage>
</organism>
<feature type="domain" description="Fibronectin type-III" evidence="24">
    <location>
        <begin position="633"/>
        <end position="720"/>
    </location>
</feature>
<feature type="domain" description="Fibronectin type-III" evidence="24">
    <location>
        <begin position="723"/>
        <end position="806"/>
    </location>
</feature>